<dbReference type="PRINTS" id="PR00035">
    <property type="entry name" value="HTHGNTR"/>
</dbReference>
<dbReference type="PROSITE" id="PS50949">
    <property type="entry name" value="HTH_GNTR"/>
    <property type="match status" value="1"/>
</dbReference>
<dbReference type="PANTHER" id="PTHR44846:SF1">
    <property type="entry name" value="MANNOSYL-D-GLYCERATE TRANSPORT_METABOLISM SYSTEM REPRESSOR MNGR-RELATED"/>
    <property type="match status" value="1"/>
</dbReference>
<reference evidence="5 6" key="1">
    <citation type="submission" date="2020-08" db="EMBL/GenBank/DDBJ databases">
        <authorList>
            <person name="Liu C."/>
            <person name="Sun Q."/>
        </authorList>
    </citation>
    <scope>NUCLEOTIDE SEQUENCE [LARGE SCALE GENOMIC DNA]</scope>
    <source>
        <strain evidence="5 6">NSJ-18</strain>
    </source>
</reference>
<dbReference type="SMART" id="SM00866">
    <property type="entry name" value="UTRA"/>
    <property type="match status" value="1"/>
</dbReference>
<feature type="domain" description="HTH gntR-type" evidence="4">
    <location>
        <begin position="3"/>
        <end position="71"/>
    </location>
</feature>
<evidence type="ECO:0000313" key="5">
    <source>
        <dbReference type="EMBL" id="MBC5996631.1"/>
    </source>
</evidence>
<dbReference type="CDD" id="cd07377">
    <property type="entry name" value="WHTH_GntR"/>
    <property type="match status" value="1"/>
</dbReference>
<evidence type="ECO:0000256" key="3">
    <source>
        <dbReference type="ARBA" id="ARBA00023163"/>
    </source>
</evidence>
<dbReference type="SMART" id="SM00345">
    <property type="entry name" value="HTH_GNTR"/>
    <property type="match status" value="1"/>
</dbReference>
<accession>A0ABR7JNY3</accession>
<dbReference type="RefSeq" id="WP_153926179.1">
    <property type="nucleotide sequence ID" value="NZ_JACRWE010000003.1"/>
</dbReference>
<dbReference type="InterPro" id="IPR036390">
    <property type="entry name" value="WH_DNA-bd_sf"/>
</dbReference>
<dbReference type="Pfam" id="PF00392">
    <property type="entry name" value="GntR"/>
    <property type="match status" value="1"/>
</dbReference>
<dbReference type="Proteomes" id="UP000609849">
    <property type="component" value="Unassembled WGS sequence"/>
</dbReference>
<evidence type="ECO:0000256" key="2">
    <source>
        <dbReference type="ARBA" id="ARBA00023125"/>
    </source>
</evidence>
<dbReference type="Gene3D" id="3.40.1410.10">
    <property type="entry name" value="Chorismate lyase-like"/>
    <property type="match status" value="1"/>
</dbReference>
<dbReference type="InterPro" id="IPR036388">
    <property type="entry name" value="WH-like_DNA-bd_sf"/>
</dbReference>
<keyword evidence="2" id="KW-0238">DNA-binding</keyword>
<gene>
    <name evidence="5" type="ORF">H8923_07650</name>
</gene>
<keyword evidence="6" id="KW-1185">Reference proteome</keyword>
<dbReference type="InterPro" id="IPR000524">
    <property type="entry name" value="Tscrpt_reg_HTH_GntR"/>
</dbReference>
<dbReference type="Gene3D" id="1.10.10.10">
    <property type="entry name" value="Winged helix-like DNA-binding domain superfamily/Winged helix DNA-binding domain"/>
    <property type="match status" value="1"/>
</dbReference>
<evidence type="ECO:0000256" key="1">
    <source>
        <dbReference type="ARBA" id="ARBA00023015"/>
    </source>
</evidence>
<dbReference type="Pfam" id="PF07702">
    <property type="entry name" value="UTRA"/>
    <property type="match status" value="1"/>
</dbReference>
<evidence type="ECO:0000313" key="6">
    <source>
        <dbReference type="Proteomes" id="UP000609849"/>
    </source>
</evidence>
<sequence>MKEPIYKVIENYVKDLINSEKLKKGDLIPSEKQLSEEFNVTRMTVRSALNNLVKDGYISRQRGIGSIVIGSRIYDNISAISGFTKEMNRKGYEVSNILLELNIVQADEVLASNLNIEENENVWEVKRVRLADNERVSYMITYMPVKLFPNLNENYCKKSLYSFVEDICGYKIAVSEREVQAIISDEEIMQKLELSQVEPILYINQVCRLQNGDVFEYSHTYHHGYTLTLNAVSE</sequence>
<dbReference type="EMBL" id="JACRWE010000003">
    <property type="protein sequence ID" value="MBC5996631.1"/>
    <property type="molecule type" value="Genomic_DNA"/>
</dbReference>
<dbReference type="InterPro" id="IPR011663">
    <property type="entry name" value="UTRA"/>
</dbReference>
<dbReference type="SUPFAM" id="SSF64288">
    <property type="entry name" value="Chorismate lyase-like"/>
    <property type="match status" value="1"/>
</dbReference>
<keyword evidence="1" id="KW-0805">Transcription regulation</keyword>
<proteinExistence type="predicted"/>
<comment type="caution">
    <text evidence="5">The sequence shown here is derived from an EMBL/GenBank/DDBJ whole genome shotgun (WGS) entry which is preliminary data.</text>
</comment>
<protein>
    <submittedName>
        <fullName evidence="5">GntR family transcriptional regulator</fullName>
    </submittedName>
</protein>
<dbReference type="SUPFAM" id="SSF46785">
    <property type="entry name" value="Winged helix' DNA-binding domain"/>
    <property type="match status" value="1"/>
</dbReference>
<keyword evidence="3" id="KW-0804">Transcription</keyword>
<dbReference type="InterPro" id="IPR028978">
    <property type="entry name" value="Chorismate_lyase_/UTRA_dom_sf"/>
</dbReference>
<dbReference type="InterPro" id="IPR050679">
    <property type="entry name" value="Bact_HTH_transcr_reg"/>
</dbReference>
<evidence type="ECO:0000259" key="4">
    <source>
        <dbReference type="PROSITE" id="PS50949"/>
    </source>
</evidence>
<name>A0ABR7JNY3_9FIRM</name>
<dbReference type="PANTHER" id="PTHR44846">
    <property type="entry name" value="MANNOSYL-D-GLYCERATE TRANSPORT/METABOLISM SYSTEM REPRESSOR MNGR-RELATED"/>
    <property type="match status" value="1"/>
</dbReference>
<organism evidence="5 6">
    <name type="scientific">Romboutsia faecis</name>
    <dbReference type="NCBI Taxonomy" id="2764597"/>
    <lineage>
        <taxon>Bacteria</taxon>
        <taxon>Bacillati</taxon>
        <taxon>Bacillota</taxon>
        <taxon>Clostridia</taxon>
        <taxon>Peptostreptococcales</taxon>
        <taxon>Peptostreptococcaceae</taxon>
        <taxon>Romboutsia</taxon>
    </lineage>
</organism>